<evidence type="ECO:0000256" key="1">
    <source>
        <dbReference type="SAM" id="MobiDB-lite"/>
    </source>
</evidence>
<feature type="compositionally biased region" description="Basic residues" evidence="1">
    <location>
        <begin position="878"/>
        <end position="887"/>
    </location>
</feature>
<protein>
    <submittedName>
        <fullName evidence="2">Uncharacterized protein</fullName>
    </submittedName>
</protein>
<proteinExistence type="predicted"/>
<name>A0A8H4NV18_9HYPO</name>
<keyword evidence="3" id="KW-1185">Reference proteome</keyword>
<evidence type="ECO:0000313" key="3">
    <source>
        <dbReference type="Proteomes" id="UP000536711"/>
    </source>
</evidence>
<dbReference type="OrthoDB" id="5079877at2759"/>
<gene>
    <name evidence="2" type="ORF">FACUT_4355</name>
</gene>
<evidence type="ECO:0000313" key="2">
    <source>
        <dbReference type="EMBL" id="KAF4439172.1"/>
    </source>
</evidence>
<feature type="compositionally biased region" description="Basic and acidic residues" evidence="1">
    <location>
        <begin position="860"/>
        <end position="877"/>
    </location>
</feature>
<feature type="region of interest" description="Disordered" evidence="1">
    <location>
        <begin position="860"/>
        <end position="887"/>
    </location>
</feature>
<reference evidence="2 3" key="1">
    <citation type="submission" date="2020-01" db="EMBL/GenBank/DDBJ databases">
        <title>Identification and distribution of gene clusters putatively required for synthesis of sphingolipid metabolism inhibitors in phylogenetically diverse species of the filamentous fungus Fusarium.</title>
        <authorList>
            <person name="Kim H.-S."/>
            <person name="Busman M."/>
            <person name="Brown D.W."/>
            <person name="Divon H."/>
            <person name="Uhlig S."/>
            <person name="Proctor R.H."/>
        </authorList>
    </citation>
    <scope>NUCLEOTIDE SEQUENCE [LARGE SCALE GENOMIC DNA]</scope>
    <source>
        <strain evidence="2 3">NRRL 13308</strain>
    </source>
</reference>
<comment type="caution">
    <text evidence="2">The sequence shown here is derived from an EMBL/GenBank/DDBJ whole genome shotgun (WGS) entry which is preliminary data.</text>
</comment>
<dbReference type="Proteomes" id="UP000536711">
    <property type="component" value="Unassembled WGS sequence"/>
</dbReference>
<sequence>MSRSRKATKHPRFRDIDAWDALKRCDLECAINLLISGEWIIDSIVKDGWSPLNARVGSERCHVTALLAFILRCLMIDYLRDSNLCEEFKTLIAEYCSSRTEDKQWTHVFKREDVYIENSAGYNSVLGSVIDFMGPDWTTFVASVRTITSFSILSTMECGLNIYYRRLGDVLVATSKEQQAAGMGKFHDAEFPLRTAFTEVSFNLTEKLSEQILPCDEPCWKLGGYSMYCASQSGQLLGVNNDAEYIKTLDELSFGYLISVFGFSHQEYPPQTENGGVDLLALQKSICGEIAQSFGVTLESVNLSCGLNPNNKVNNKNLLWLSVACDGIKREFDLDETFIARQRDSPTKTAYRMQCKSISFTFNHIDISTPKIEEAKWSLQFLINISPQLSPCLPISLSSGMTEADRLILVNNDNEKLKSLLQHHLEHSDFLTAEHKVKIDRHQNMTAPPLKGAKFVNLLVRLQAFSNLSTIQRKISSQPVCSLQEELPGSVPIGADSRLPSELKMQFLSAFSLLLSVASAAKISLSFTLDAGRNMSSLIVYRRNGGVLMGRCGRRINTKVPIDFSKVTVNDKGARSPYGNYIEKGSSIVPITSGNFTVGNATYAIHPNPVFAGGPSCKTDVDSVNNRISVYCTELYWDYTDIIKETINVETDCFGPFPPVRGEFEMDYYTKEEKEDYYKKSLPMPKIGRRCNVRVSLDGAGWPHQRYLFTQVSEVAECGKNQTCCTGRDRSGGFTFGMTGGVGCEFMPGATLTFGFMVQRTWTTGNSYTCQGNPGDRVCVWYKVAYTAYTVRKAIGNKYKGPLPQCLEKEALKKKREEEKERIIAAGGDRAWKDHERGRKKLEDRLKKEYKAKMKDIKEHEKIEKKRLKEQEKNEKKAAKKAKKEGN</sequence>
<dbReference type="EMBL" id="JAADJF010000096">
    <property type="protein sequence ID" value="KAF4439172.1"/>
    <property type="molecule type" value="Genomic_DNA"/>
</dbReference>
<dbReference type="AlphaFoldDB" id="A0A8H4NV18"/>
<organism evidence="2 3">
    <name type="scientific">Fusarium acutatum</name>
    <dbReference type="NCBI Taxonomy" id="78861"/>
    <lineage>
        <taxon>Eukaryota</taxon>
        <taxon>Fungi</taxon>
        <taxon>Dikarya</taxon>
        <taxon>Ascomycota</taxon>
        <taxon>Pezizomycotina</taxon>
        <taxon>Sordariomycetes</taxon>
        <taxon>Hypocreomycetidae</taxon>
        <taxon>Hypocreales</taxon>
        <taxon>Nectriaceae</taxon>
        <taxon>Fusarium</taxon>
        <taxon>Fusarium fujikuroi species complex</taxon>
    </lineage>
</organism>
<accession>A0A8H4NV18</accession>